<dbReference type="Ensembl" id="ENSRFET00010023681.1">
    <property type="protein sequence ID" value="ENSRFEP00010021760.1"/>
    <property type="gene ID" value="ENSRFEG00010014164.1"/>
</dbReference>
<feature type="compositionally biased region" description="Low complexity" evidence="5">
    <location>
        <begin position="285"/>
        <end position="304"/>
    </location>
</feature>
<evidence type="ECO:0000256" key="2">
    <source>
        <dbReference type="ARBA" id="ARBA00022737"/>
    </source>
</evidence>
<evidence type="ECO:0000313" key="8">
    <source>
        <dbReference type="Proteomes" id="UP000472240"/>
    </source>
</evidence>
<dbReference type="PANTHER" id="PTHR11481:SF71">
    <property type="entry name" value="FC RECEPTOR-LIKE A"/>
    <property type="match status" value="1"/>
</dbReference>
<evidence type="ECO:0000259" key="6">
    <source>
        <dbReference type="PROSITE" id="PS50835"/>
    </source>
</evidence>
<dbReference type="InterPro" id="IPR007110">
    <property type="entry name" value="Ig-like_dom"/>
</dbReference>
<dbReference type="Pfam" id="PF13895">
    <property type="entry name" value="Ig_2"/>
    <property type="match status" value="2"/>
</dbReference>
<reference evidence="7" key="4">
    <citation type="submission" date="2025-08" db="UniProtKB">
        <authorList>
            <consortium name="Ensembl"/>
        </authorList>
    </citation>
    <scope>IDENTIFICATION</scope>
</reference>
<dbReference type="InterPro" id="IPR050488">
    <property type="entry name" value="Ig_Fc_receptor"/>
</dbReference>
<evidence type="ECO:0000256" key="3">
    <source>
        <dbReference type="ARBA" id="ARBA00023157"/>
    </source>
</evidence>
<proteinExistence type="predicted"/>
<keyword evidence="8" id="KW-1185">Reference proteome</keyword>
<feature type="region of interest" description="Disordered" evidence="5">
    <location>
        <begin position="280"/>
        <end position="334"/>
    </location>
</feature>
<dbReference type="OMA" id="HHQMGIL"/>
<dbReference type="SMART" id="SM00408">
    <property type="entry name" value="IGc2"/>
    <property type="match status" value="2"/>
</dbReference>
<reference evidence="7 8" key="1">
    <citation type="journal article" date="2015" name="Annu Rev Anim Biosci">
        <title>The Genome 10K Project: a way forward.</title>
        <authorList>
            <person name="Koepfli K.P."/>
            <person name="Paten B."/>
            <person name="O'Brien S.J."/>
            <person name="Koepfli K.P."/>
            <person name="Paten B."/>
            <person name="Antunes A."/>
            <person name="Belov K."/>
            <person name="Bustamante C."/>
            <person name="Castoe T.A."/>
            <person name="Clawson H."/>
            <person name="Crawford A.J."/>
            <person name="Diekhans M."/>
            <person name="Distel D."/>
            <person name="Durbin R."/>
            <person name="Earl D."/>
            <person name="Fujita M.K."/>
            <person name="Gamble T."/>
            <person name="Georges A."/>
            <person name="Gemmell N."/>
            <person name="Gilbert M.T."/>
            <person name="Graves J.M."/>
            <person name="Green R.E."/>
            <person name="Hickey G."/>
            <person name="Jarvis E.D."/>
            <person name="Johnson W."/>
            <person name="Komissarov A."/>
            <person name="Korf I."/>
            <person name="Kuhn R."/>
            <person name="Larkin D.M."/>
            <person name="Lewin H."/>
            <person name="Lopez J.V."/>
            <person name="Ma J."/>
            <person name="Marques-Bonet T."/>
            <person name="Miller W."/>
            <person name="Murphy R."/>
            <person name="Pevzner P."/>
            <person name="Shapiro B."/>
            <person name="Steiner C."/>
            <person name="Tamazian G."/>
            <person name="Venkatesh B."/>
            <person name="Wang J."/>
            <person name="Wayne R."/>
            <person name="Wiley E."/>
            <person name="Yang H."/>
            <person name="Zhang G."/>
            <person name="Haussler D."/>
            <person name="Ryder O."/>
            <person name="O'Brien S.J."/>
        </authorList>
    </citation>
    <scope>NUCLEOTIDE SEQUENCE</scope>
</reference>
<feature type="compositionally biased region" description="Pro residues" evidence="5">
    <location>
        <begin position="312"/>
        <end position="323"/>
    </location>
</feature>
<dbReference type="GO" id="GO:0005737">
    <property type="term" value="C:cytoplasm"/>
    <property type="evidence" value="ECO:0007669"/>
    <property type="project" value="Ensembl"/>
</dbReference>
<evidence type="ECO:0000256" key="5">
    <source>
        <dbReference type="SAM" id="MobiDB-lite"/>
    </source>
</evidence>
<dbReference type="Proteomes" id="UP000472240">
    <property type="component" value="Chromosome 22"/>
</dbReference>
<dbReference type="InterPro" id="IPR036179">
    <property type="entry name" value="Ig-like_dom_sf"/>
</dbReference>
<accession>A0A671F8D5</accession>
<keyword evidence="3" id="KW-1015">Disulfide bond</keyword>
<evidence type="ECO:0000256" key="4">
    <source>
        <dbReference type="ARBA" id="ARBA00023319"/>
    </source>
</evidence>
<dbReference type="SUPFAM" id="SSF48726">
    <property type="entry name" value="Immunoglobulin"/>
    <property type="match status" value="2"/>
</dbReference>
<dbReference type="GO" id="GO:0009897">
    <property type="term" value="C:external side of plasma membrane"/>
    <property type="evidence" value="ECO:0007669"/>
    <property type="project" value="TreeGrafter"/>
</dbReference>
<dbReference type="FunCoup" id="A0A671F8D5">
    <property type="interactions" value="129"/>
</dbReference>
<feature type="domain" description="Ig-like" evidence="6">
    <location>
        <begin position="194"/>
        <end position="279"/>
    </location>
</feature>
<dbReference type="PANTHER" id="PTHR11481">
    <property type="entry name" value="IMMUNOGLOBULIN FC RECEPTOR"/>
    <property type="match status" value="1"/>
</dbReference>
<keyword evidence="1" id="KW-0732">Signal</keyword>
<sequence>MLKTIRVFEAARELLAATMDLGGVLAAWAPFSPAVLWTAQMLLAAGCHAVASSETLQCEGPASTRDSSCHTGALEDPREKDFQVKGYTFSAPFHLVVAYDWLILQSPAMPVFEGDPLVLRCQAWQDWPLTQVTFYRDGSPLCPPGPHWEFSIAAVREADSGQYHCSAVFRSLGPGNPETAASVAVTVQELFPVPVLRATPSAEAQEGDAVTLICQTKLPPQRSATHLLFSFHKDGQTVRGRSLSPELQIPVASAAHAGSYWCEATTEDSQVWKQSPRLEVRVQGPPSSAAPPALSPAPQESAAPGTTATDPSEPPPASPPPSSEGPGQSCPLQALDPHLHHQMGLLLKQMQDVTALLGHLVVELRDLSGRLKLETSKGRAKYE</sequence>
<evidence type="ECO:0000313" key="7">
    <source>
        <dbReference type="Ensembl" id="ENSRFEP00010021760.1"/>
    </source>
</evidence>
<dbReference type="PROSITE" id="PS50835">
    <property type="entry name" value="IG_LIKE"/>
    <property type="match status" value="2"/>
</dbReference>
<dbReference type="Gene3D" id="2.60.40.10">
    <property type="entry name" value="Immunoglobulins"/>
    <property type="match status" value="2"/>
</dbReference>
<dbReference type="SMART" id="SM00409">
    <property type="entry name" value="IG"/>
    <property type="match status" value="2"/>
</dbReference>
<dbReference type="FunFam" id="2.60.40.10:FF:000217">
    <property type="entry name" value="High affinity immunoglobulin gamma Fc receptor I"/>
    <property type="match status" value="1"/>
</dbReference>
<name>A0A671F8D5_RHIFE</name>
<dbReference type="GO" id="GO:0007166">
    <property type="term" value="P:cell surface receptor signaling pathway"/>
    <property type="evidence" value="ECO:0007669"/>
    <property type="project" value="TreeGrafter"/>
</dbReference>
<reference evidence="7 8" key="2">
    <citation type="journal article" date="2018" name="Annu Rev Anim Biosci">
        <title>Bat Biology, Genomes, and the Bat1K Project: To Generate Chromosome-Level Genomes for All Living Bat Species.</title>
        <authorList>
            <person name="Teeling E.C."/>
            <person name="Vernes S.C."/>
            <person name="Davalos L.M."/>
            <person name="Ray D.A."/>
            <person name="Gilbert M.T.P."/>
            <person name="Myers E."/>
        </authorList>
    </citation>
    <scope>NUCLEOTIDE SEQUENCE</scope>
</reference>
<dbReference type="AlphaFoldDB" id="A0A671F8D5"/>
<dbReference type="InParanoid" id="A0A671F8D5"/>
<feature type="domain" description="Ig-like" evidence="6">
    <location>
        <begin position="92"/>
        <end position="186"/>
    </location>
</feature>
<dbReference type="InterPro" id="IPR013783">
    <property type="entry name" value="Ig-like_fold"/>
</dbReference>
<dbReference type="GeneTree" id="ENSGT01050000244808"/>
<reference evidence="8" key="3">
    <citation type="submission" date="2018-12" db="EMBL/GenBank/DDBJ databases">
        <title>G10K-VGP greater horseshoe bat female genome, primary haplotype.</title>
        <authorList>
            <person name="Teeling E."/>
            <person name="Myers G."/>
            <person name="Vernes S."/>
            <person name="Pippel M."/>
            <person name="Winkler S."/>
            <person name="Fedrigo O."/>
            <person name="Rhie A."/>
            <person name="Koren S."/>
            <person name="Phillippy A."/>
            <person name="Lewin H."/>
            <person name="Damas J."/>
            <person name="Howe K."/>
            <person name="Mountcastle J."/>
            <person name="Jarvis E.D."/>
        </authorList>
    </citation>
    <scope>NUCLEOTIDE SEQUENCE [LARGE SCALE GENOMIC DNA]</scope>
</reference>
<keyword evidence="2" id="KW-0677">Repeat</keyword>
<dbReference type="GO" id="GO:0006955">
    <property type="term" value="P:immune response"/>
    <property type="evidence" value="ECO:0007669"/>
    <property type="project" value="TreeGrafter"/>
</dbReference>
<dbReference type="GO" id="GO:0004888">
    <property type="term" value="F:transmembrane signaling receptor activity"/>
    <property type="evidence" value="ECO:0007669"/>
    <property type="project" value="TreeGrafter"/>
</dbReference>
<dbReference type="InterPro" id="IPR003598">
    <property type="entry name" value="Ig_sub2"/>
</dbReference>
<protein>
    <submittedName>
        <fullName evidence="7">Fc receptor like A</fullName>
    </submittedName>
</protein>
<gene>
    <name evidence="7" type="primary">FCRLA</name>
</gene>
<evidence type="ECO:0000256" key="1">
    <source>
        <dbReference type="ARBA" id="ARBA00022729"/>
    </source>
</evidence>
<keyword evidence="4" id="KW-0393">Immunoglobulin domain</keyword>
<reference evidence="7" key="5">
    <citation type="submission" date="2025-09" db="UniProtKB">
        <authorList>
            <consortium name="Ensembl"/>
        </authorList>
    </citation>
    <scope>IDENTIFICATION</scope>
</reference>
<dbReference type="InterPro" id="IPR003599">
    <property type="entry name" value="Ig_sub"/>
</dbReference>
<organism evidence="7 8">
    <name type="scientific">Rhinolophus ferrumequinum</name>
    <name type="common">Greater horseshoe bat</name>
    <dbReference type="NCBI Taxonomy" id="59479"/>
    <lineage>
        <taxon>Eukaryota</taxon>
        <taxon>Metazoa</taxon>
        <taxon>Chordata</taxon>
        <taxon>Craniata</taxon>
        <taxon>Vertebrata</taxon>
        <taxon>Euteleostomi</taxon>
        <taxon>Mammalia</taxon>
        <taxon>Eutheria</taxon>
        <taxon>Laurasiatheria</taxon>
        <taxon>Chiroptera</taxon>
        <taxon>Yinpterochiroptera</taxon>
        <taxon>Rhinolophoidea</taxon>
        <taxon>Rhinolophidae</taxon>
        <taxon>Rhinolophinae</taxon>
        <taxon>Rhinolophus</taxon>
    </lineage>
</organism>
<dbReference type="FunFam" id="2.60.40.10:FF:000651">
    <property type="entry name" value="Fc receptor like 1"/>
    <property type="match status" value="1"/>
</dbReference>